<dbReference type="GO" id="GO:0015288">
    <property type="term" value="F:porin activity"/>
    <property type="evidence" value="ECO:0007669"/>
    <property type="project" value="TreeGrafter"/>
</dbReference>
<dbReference type="GO" id="GO:1990281">
    <property type="term" value="C:efflux pump complex"/>
    <property type="evidence" value="ECO:0007669"/>
    <property type="project" value="TreeGrafter"/>
</dbReference>
<evidence type="ECO:0000313" key="7">
    <source>
        <dbReference type="EMBL" id="VAX20592.1"/>
    </source>
</evidence>
<dbReference type="AlphaFoldDB" id="A0A3B1BXR3"/>
<name>A0A3B1BXR3_9ZZZZ</name>
<dbReference type="GO" id="GO:0009279">
    <property type="term" value="C:cell outer membrane"/>
    <property type="evidence" value="ECO:0007669"/>
    <property type="project" value="UniProtKB-SubCell"/>
</dbReference>
<dbReference type="Gene3D" id="1.20.1600.10">
    <property type="entry name" value="Outer membrane efflux proteins (OEP)"/>
    <property type="match status" value="1"/>
</dbReference>
<dbReference type="EMBL" id="UOGA01000181">
    <property type="protein sequence ID" value="VAX20592.1"/>
    <property type="molecule type" value="Genomic_DNA"/>
</dbReference>
<keyword evidence="2" id="KW-1134">Transmembrane beta strand</keyword>
<accession>A0A3B1BXR3</accession>
<dbReference type="SUPFAM" id="SSF56954">
    <property type="entry name" value="Outer membrane efflux proteins (OEP)"/>
    <property type="match status" value="1"/>
</dbReference>
<dbReference type="PANTHER" id="PTHR30026">
    <property type="entry name" value="OUTER MEMBRANE PROTEIN TOLC"/>
    <property type="match status" value="1"/>
</dbReference>
<keyword evidence="5" id="KW-0998">Cell outer membrane</keyword>
<keyword evidence="4" id="KW-0472">Membrane</keyword>
<dbReference type="InterPro" id="IPR051906">
    <property type="entry name" value="TolC-like"/>
</dbReference>
<evidence type="ECO:0000256" key="6">
    <source>
        <dbReference type="SAM" id="Coils"/>
    </source>
</evidence>
<keyword evidence="6" id="KW-0175">Coiled coil</keyword>
<reference evidence="7" key="1">
    <citation type="submission" date="2018-06" db="EMBL/GenBank/DDBJ databases">
        <authorList>
            <person name="Zhirakovskaya E."/>
        </authorList>
    </citation>
    <scope>NUCLEOTIDE SEQUENCE</scope>
</reference>
<evidence type="ECO:0000256" key="1">
    <source>
        <dbReference type="ARBA" id="ARBA00004442"/>
    </source>
</evidence>
<sequence>MSGIKKALWSLAFLCAFPSPAAAEALTLERFLNEIRENHPFFVKEALSSDIEKKKQEKFLGDEDWLVRSSPFFSHQQSAYQNAFTLKSVDQAGLNASLGRTFWKTGGRLSFSYDYTGTNRSVDDIVIPLPGATINIPSGSGMFYENGFAMTYSHPLMKNKDGFLSKLDYDLQAYNISATDIVIKENQENFLLSAAILFIDWALLKEQRRILEKRLELAKEELERTKRKRKQNMVDEVDVIRARDAVLNARQNVLSAEAGMRAKGAEIGTIAQLKDVEGLEASHDLYSLETAPSVDEAVDLLKANSRVLKVFDVRLGQINLSAKGAEEREKPQLGLNLSGGLTSGAWQYGDSLGYNKPQYSASLNFSYPLGNRTARADLAKTRVEKDRIEEGKENMSLKLESGLRNLLTHIKELEKVLAVNIEQIEVAKEKTGEELKRYNQGRIELTFVIDSRDREQNIQLIYAQNAALYNKLVLRYKALTDSLL</sequence>
<keyword evidence="3" id="KW-0812">Transmembrane</keyword>
<organism evidence="7">
    <name type="scientific">hydrothermal vent metagenome</name>
    <dbReference type="NCBI Taxonomy" id="652676"/>
    <lineage>
        <taxon>unclassified sequences</taxon>
        <taxon>metagenomes</taxon>
        <taxon>ecological metagenomes</taxon>
    </lineage>
</organism>
<evidence type="ECO:0000256" key="5">
    <source>
        <dbReference type="ARBA" id="ARBA00023237"/>
    </source>
</evidence>
<feature type="coiled-coil region" evidence="6">
    <location>
        <begin position="201"/>
        <end position="235"/>
    </location>
</feature>
<dbReference type="PANTHER" id="PTHR30026:SF20">
    <property type="entry name" value="OUTER MEMBRANE PROTEIN TOLC"/>
    <property type="match status" value="1"/>
</dbReference>
<evidence type="ECO:0000256" key="4">
    <source>
        <dbReference type="ARBA" id="ARBA00023136"/>
    </source>
</evidence>
<evidence type="ECO:0000256" key="2">
    <source>
        <dbReference type="ARBA" id="ARBA00022452"/>
    </source>
</evidence>
<comment type="subcellular location">
    <subcellularLocation>
        <location evidence="1">Cell outer membrane</location>
    </subcellularLocation>
</comment>
<proteinExistence type="predicted"/>
<evidence type="ECO:0000256" key="3">
    <source>
        <dbReference type="ARBA" id="ARBA00022692"/>
    </source>
</evidence>
<dbReference type="GO" id="GO:0015562">
    <property type="term" value="F:efflux transmembrane transporter activity"/>
    <property type="evidence" value="ECO:0007669"/>
    <property type="project" value="InterPro"/>
</dbReference>
<gene>
    <name evidence="7" type="ORF">MNBD_NITROSPINAE04-2536</name>
</gene>
<evidence type="ECO:0008006" key="8">
    <source>
        <dbReference type="Google" id="ProtNLM"/>
    </source>
</evidence>
<protein>
    <recommendedName>
        <fullName evidence="8">Outer membrane efflux protein</fullName>
    </recommendedName>
</protein>